<keyword evidence="1" id="KW-0808">Transferase</keyword>
<organism evidence="1">
    <name type="scientific">Rhizophora mucronata</name>
    <name type="common">Asiatic mangrove</name>
    <dbReference type="NCBI Taxonomy" id="61149"/>
    <lineage>
        <taxon>Eukaryota</taxon>
        <taxon>Viridiplantae</taxon>
        <taxon>Streptophyta</taxon>
        <taxon>Embryophyta</taxon>
        <taxon>Tracheophyta</taxon>
        <taxon>Spermatophyta</taxon>
        <taxon>Magnoliopsida</taxon>
        <taxon>eudicotyledons</taxon>
        <taxon>Gunneridae</taxon>
        <taxon>Pentapetalae</taxon>
        <taxon>rosids</taxon>
        <taxon>fabids</taxon>
        <taxon>Malpighiales</taxon>
        <taxon>Rhizophoraceae</taxon>
        <taxon>Rhizophora</taxon>
    </lineage>
</organism>
<reference evidence="1" key="1">
    <citation type="submission" date="2018-02" db="EMBL/GenBank/DDBJ databases">
        <title>Rhizophora mucronata_Transcriptome.</title>
        <authorList>
            <person name="Meera S.P."/>
            <person name="Sreeshan A."/>
            <person name="Augustine A."/>
        </authorList>
    </citation>
    <scope>NUCLEOTIDE SEQUENCE</scope>
    <source>
        <tissue evidence="1">Leaf</tissue>
    </source>
</reference>
<dbReference type="AlphaFoldDB" id="A0A2P2KLW0"/>
<dbReference type="GO" id="GO:0016740">
    <property type="term" value="F:transferase activity"/>
    <property type="evidence" value="ECO:0007669"/>
    <property type="project" value="UniProtKB-KW"/>
</dbReference>
<proteinExistence type="predicted"/>
<name>A0A2P2KLW0_RHIMU</name>
<accession>A0A2P2KLW0</accession>
<protein>
    <submittedName>
        <fullName evidence="1">Hexosyltransferase</fullName>
    </submittedName>
</protein>
<dbReference type="EMBL" id="GGEC01026223">
    <property type="protein sequence ID" value="MBX06707.1"/>
    <property type="molecule type" value="Transcribed_RNA"/>
</dbReference>
<evidence type="ECO:0000313" key="1">
    <source>
        <dbReference type="EMBL" id="MBX06707.1"/>
    </source>
</evidence>
<sequence length="50" mass="5739">MIQPQEVTMFLLFCFNCSIKDTTCCSTSDQTPKDRKNQALSFRIAIHVKV</sequence>